<dbReference type="GO" id="GO:0005739">
    <property type="term" value="C:mitochondrion"/>
    <property type="evidence" value="ECO:0007669"/>
    <property type="project" value="EnsemblFungi"/>
</dbReference>
<keyword evidence="6 10" id="KW-0030">Aminoacyl-tRNA synthetase</keyword>
<dbReference type="GO" id="GO:0005829">
    <property type="term" value="C:cytosol"/>
    <property type="evidence" value="ECO:0007669"/>
    <property type="project" value="TreeGrafter"/>
</dbReference>
<dbReference type="Gene3D" id="3.40.50.620">
    <property type="entry name" value="HUPs"/>
    <property type="match status" value="1"/>
</dbReference>
<keyword evidence="12" id="KW-1185">Reference proteome</keyword>
<dbReference type="PANTHER" id="PTHR11766">
    <property type="entry name" value="TYROSYL-TRNA SYNTHETASE"/>
    <property type="match status" value="1"/>
</dbReference>
<protein>
    <recommendedName>
        <fullName evidence="1 10">Tyrosine--tRNA ligase</fullName>
        <ecNumber evidence="1 10">6.1.1.1</ecNumber>
    </recommendedName>
    <alternativeName>
        <fullName evidence="7 10">Tyrosyl-tRNA synthetase</fullName>
    </alternativeName>
</protein>
<comment type="similarity">
    <text evidence="10">Belongs to the class-I aminoacyl-tRNA synthetase family.</text>
</comment>
<dbReference type="GeneID" id="34522322"/>
<dbReference type="GO" id="GO:0004831">
    <property type="term" value="F:tyrosine-tRNA ligase activity"/>
    <property type="evidence" value="ECO:0007669"/>
    <property type="project" value="UniProtKB-EC"/>
</dbReference>
<dbReference type="PANTHER" id="PTHR11766:SF0">
    <property type="entry name" value="TYROSINE--TRNA LIGASE, MITOCHONDRIAL"/>
    <property type="match status" value="1"/>
</dbReference>
<dbReference type="CDD" id="cd00805">
    <property type="entry name" value="TyrRS_core"/>
    <property type="match status" value="1"/>
</dbReference>
<sequence length="503" mass="55908">MMIGVSRRNICSHKFKLAVRWQTTGSQTGALSGTVQKFLGLNGIVHSEADYYSDVQEGILSHLERRGLVSQVTGEVLGELVEKKKLGLYCGADPTARSLHLGNLLPLMILLHFNLRGHNITALVGGATGAVGDPSGRATERTAMATDTRLSNVDRIQLQLRRFFENGLDYSYSRNICFKSDQSGIQSFRNNHNWWKDVSLIQFLAEYGGMIRVNQMLSRDSIRSRLESEAGIGFNEFTYQILQAYDFYHLHANENVSIQVGGNDQYGNIVAGIDLISRISKSRGEKNPKPAFGMTVPLLTTASGEKFGKSAGNAVFIDKELTSGYNLYQFMVNTADADVQKFLYKFSLLPLKVIDAVIAKHDQDRSQRIAQRLLAIEVCDLIHGDGEGFSNMVISDLLFGNRDTSFSVNEIADAFERQNLLIHISGEQFGSLSVLALLEKLYFGEKSRSELKKLINAGAVYVGLEKERAKDPSAVLERRHLVEDQVLLIRVGKKDYKVVKVSA</sequence>
<dbReference type="NCBIfam" id="TIGR00234">
    <property type="entry name" value="tyrS"/>
    <property type="match status" value="1"/>
</dbReference>
<comment type="catalytic activity">
    <reaction evidence="8 10">
        <text>tRNA(Tyr) + L-tyrosine + ATP = L-tyrosyl-tRNA(Tyr) + AMP + diphosphate + H(+)</text>
        <dbReference type="Rhea" id="RHEA:10220"/>
        <dbReference type="Rhea" id="RHEA-COMP:9706"/>
        <dbReference type="Rhea" id="RHEA-COMP:9707"/>
        <dbReference type="ChEBI" id="CHEBI:15378"/>
        <dbReference type="ChEBI" id="CHEBI:30616"/>
        <dbReference type="ChEBI" id="CHEBI:33019"/>
        <dbReference type="ChEBI" id="CHEBI:58315"/>
        <dbReference type="ChEBI" id="CHEBI:78442"/>
        <dbReference type="ChEBI" id="CHEBI:78536"/>
        <dbReference type="ChEBI" id="CHEBI:456215"/>
        <dbReference type="EC" id="6.1.1.1"/>
    </reaction>
</comment>
<dbReference type="InterPro" id="IPR036986">
    <property type="entry name" value="S4_RNA-bd_sf"/>
</dbReference>
<dbReference type="SUPFAM" id="SSF52374">
    <property type="entry name" value="Nucleotidylyl transferase"/>
    <property type="match status" value="1"/>
</dbReference>
<dbReference type="RefSeq" id="XP_022460934.1">
    <property type="nucleotide sequence ID" value="XM_022606065.1"/>
</dbReference>
<organism evidence="11 12">
    <name type="scientific">Kuraishia capsulata CBS 1993</name>
    <dbReference type="NCBI Taxonomy" id="1382522"/>
    <lineage>
        <taxon>Eukaryota</taxon>
        <taxon>Fungi</taxon>
        <taxon>Dikarya</taxon>
        <taxon>Ascomycota</taxon>
        <taxon>Saccharomycotina</taxon>
        <taxon>Pichiomycetes</taxon>
        <taxon>Pichiales</taxon>
        <taxon>Pichiaceae</taxon>
        <taxon>Kuraishia</taxon>
    </lineage>
</organism>
<dbReference type="GO" id="GO:0005524">
    <property type="term" value="F:ATP binding"/>
    <property type="evidence" value="ECO:0007669"/>
    <property type="project" value="UniProtKB-KW"/>
</dbReference>
<dbReference type="InterPro" id="IPR002307">
    <property type="entry name" value="Tyr-tRNA-ligase"/>
</dbReference>
<dbReference type="OrthoDB" id="337870at2759"/>
<evidence type="ECO:0000256" key="7">
    <source>
        <dbReference type="ARBA" id="ARBA00033323"/>
    </source>
</evidence>
<dbReference type="FunFam" id="1.10.240.10:FF:000001">
    <property type="entry name" value="Tyrosine--tRNA ligase"/>
    <property type="match status" value="1"/>
</dbReference>
<evidence type="ECO:0000256" key="3">
    <source>
        <dbReference type="ARBA" id="ARBA00022741"/>
    </source>
</evidence>
<keyword evidence="2 10" id="KW-0436">Ligase</keyword>
<dbReference type="Pfam" id="PF00579">
    <property type="entry name" value="tRNA-synt_1b"/>
    <property type="match status" value="1"/>
</dbReference>
<dbReference type="Gene3D" id="3.10.290.10">
    <property type="entry name" value="RNA-binding S4 domain"/>
    <property type="match status" value="1"/>
</dbReference>
<keyword evidence="9" id="KW-0694">RNA-binding</keyword>
<dbReference type="InterPro" id="IPR014729">
    <property type="entry name" value="Rossmann-like_a/b/a_fold"/>
</dbReference>
<keyword evidence="5 10" id="KW-0648">Protein biosynthesis</keyword>
<evidence type="ECO:0000256" key="8">
    <source>
        <dbReference type="ARBA" id="ARBA00048248"/>
    </source>
</evidence>
<dbReference type="Proteomes" id="UP000019384">
    <property type="component" value="Unassembled WGS sequence"/>
</dbReference>
<dbReference type="GO" id="GO:0070184">
    <property type="term" value="P:mitochondrial tyrosyl-tRNA aminoacylation"/>
    <property type="evidence" value="ECO:0007669"/>
    <property type="project" value="EnsemblFungi"/>
</dbReference>
<evidence type="ECO:0000256" key="10">
    <source>
        <dbReference type="RuleBase" id="RU361234"/>
    </source>
</evidence>
<gene>
    <name evidence="11" type="ORF">KUCA_T00004931001</name>
</gene>
<evidence type="ECO:0000313" key="11">
    <source>
        <dbReference type="EMBL" id="CDK28945.1"/>
    </source>
</evidence>
<evidence type="ECO:0000256" key="4">
    <source>
        <dbReference type="ARBA" id="ARBA00022840"/>
    </source>
</evidence>
<dbReference type="EC" id="6.1.1.1" evidence="1 10"/>
<keyword evidence="4 10" id="KW-0067">ATP-binding</keyword>
<reference evidence="11" key="2">
    <citation type="submission" date="2014-02" db="EMBL/GenBank/DDBJ databases">
        <title>Complete DNA sequence of /Kuraishia capsulata/ illustrates novel genomic features among budding yeasts (/Saccharomycotina/).</title>
        <authorList>
            <person name="Morales L."/>
            <person name="Noel B."/>
            <person name="Porcel B."/>
            <person name="Marcet-Houben M."/>
            <person name="Hullo M-F."/>
            <person name="Sacerdot C."/>
            <person name="Tekaia F."/>
            <person name="Leh-Louis V."/>
            <person name="Despons L."/>
            <person name="Khanna V."/>
            <person name="Aury J-M."/>
            <person name="Barbe V."/>
            <person name="Couloux A."/>
            <person name="Labadie K."/>
            <person name="Pelletier E."/>
            <person name="Souciet J-L."/>
            <person name="Boekhout T."/>
            <person name="Gabaldon T."/>
            <person name="Wincker P."/>
            <person name="Dujon B."/>
        </authorList>
    </citation>
    <scope>NUCLEOTIDE SEQUENCE</scope>
    <source>
        <strain evidence="11">CBS 1993</strain>
    </source>
</reference>
<evidence type="ECO:0000256" key="2">
    <source>
        <dbReference type="ARBA" id="ARBA00022598"/>
    </source>
</evidence>
<name>W6MXI4_9ASCO</name>
<dbReference type="SUPFAM" id="SSF55174">
    <property type="entry name" value="Alpha-L RNA-binding motif"/>
    <property type="match status" value="1"/>
</dbReference>
<dbReference type="InterPro" id="IPR024088">
    <property type="entry name" value="Tyr-tRNA-ligase_bac-type"/>
</dbReference>
<proteinExistence type="inferred from homology"/>
<accession>W6MXI4</accession>
<dbReference type="Gene3D" id="1.10.240.10">
    <property type="entry name" value="Tyrosyl-Transfer RNA Synthetase"/>
    <property type="match status" value="1"/>
</dbReference>
<dbReference type="PROSITE" id="PS50889">
    <property type="entry name" value="S4"/>
    <property type="match status" value="1"/>
</dbReference>
<evidence type="ECO:0000256" key="1">
    <source>
        <dbReference type="ARBA" id="ARBA00013160"/>
    </source>
</evidence>
<reference evidence="11" key="1">
    <citation type="submission" date="2013-12" db="EMBL/GenBank/DDBJ databases">
        <authorList>
            <person name="Genoscope - CEA"/>
        </authorList>
    </citation>
    <scope>NUCLEOTIDE SEQUENCE</scope>
    <source>
        <strain evidence="11">CBS 1993</strain>
    </source>
</reference>
<dbReference type="AlphaFoldDB" id="W6MXI4"/>
<dbReference type="GO" id="GO:0003723">
    <property type="term" value="F:RNA binding"/>
    <property type="evidence" value="ECO:0007669"/>
    <property type="project" value="UniProtKB-KW"/>
</dbReference>
<evidence type="ECO:0000256" key="9">
    <source>
        <dbReference type="PROSITE-ProRule" id="PRU00182"/>
    </source>
</evidence>
<dbReference type="EMBL" id="HG793130">
    <property type="protein sequence ID" value="CDK28945.1"/>
    <property type="molecule type" value="Genomic_DNA"/>
</dbReference>
<dbReference type="PRINTS" id="PR01040">
    <property type="entry name" value="TRNASYNTHTYR"/>
</dbReference>
<evidence type="ECO:0000313" key="12">
    <source>
        <dbReference type="Proteomes" id="UP000019384"/>
    </source>
</evidence>
<evidence type="ECO:0000256" key="6">
    <source>
        <dbReference type="ARBA" id="ARBA00023146"/>
    </source>
</evidence>
<dbReference type="HOGENOM" id="CLU_024003_0_0_1"/>
<dbReference type="STRING" id="1382522.W6MXI4"/>
<dbReference type="InterPro" id="IPR002305">
    <property type="entry name" value="aa-tRNA-synth_Ic"/>
</dbReference>
<keyword evidence="3 10" id="KW-0547">Nucleotide-binding</keyword>
<evidence type="ECO:0000256" key="5">
    <source>
        <dbReference type="ARBA" id="ARBA00022917"/>
    </source>
</evidence>